<feature type="domain" description="CSC1/OSCA1-like cytosolic" evidence="12">
    <location>
        <begin position="259"/>
        <end position="474"/>
    </location>
</feature>
<evidence type="ECO:0000259" key="11">
    <source>
        <dbReference type="Pfam" id="PF13967"/>
    </source>
</evidence>
<feature type="transmembrane region" description="Helical" evidence="9">
    <location>
        <begin position="536"/>
        <end position="561"/>
    </location>
</feature>
<evidence type="ECO:0000259" key="10">
    <source>
        <dbReference type="Pfam" id="PF02714"/>
    </source>
</evidence>
<dbReference type="GO" id="GO:0005886">
    <property type="term" value="C:plasma membrane"/>
    <property type="evidence" value="ECO:0007669"/>
    <property type="project" value="TreeGrafter"/>
</dbReference>
<keyword evidence="3" id="KW-0813">Transport</keyword>
<gene>
    <name evidence="13" type="ORF">LPJ64_005730</name>
</gene>
<dbReference type="Pfam" id="PF14703">
    <property type="entry name" value="PHM7_cyt"/>
    <property type="match status" value="1"/>
</dbReference>
<feature type="transmembrane region" description="Helical" evidence="9">
    <location>
        <begin position="623"/>
        <end position="641"/>
    </location>
</feature>
<evidence type="ECO:0000256" key="3">
    <source>
        <dbReference type="ARBA" id="ARBA00022448"/>
    </source>
</evidence>
<accession>A0A9W7XH45</accession>
<sequence length="1687" mass="189883">MANVLATPTPTPTLTPTGTLIEIAGAALSTALSTGVSTSTNIFARRDDDDNFDASTQSEINIDVSFIFDWGNAPGTGPYFSANNIDAATQITTAALMGGACLLVFSMLRLRWPELYSHRLRLRHMRPSNIPRTLLGWFYPVITMSDRHVLETIGLDALLYFRAYRMFIYMFLTMSVFGMAVLYPVNLFWAKETDTGIKHTIFDSPLARVESLSGRYSVAHVFLAYVFALILFFYIDRFALHTVSMRWHYLLLTRRSGTARTLMVTHLPRELRSEMALRRFIAGMQVGQVEAVHVAPMNNDLDEALKKRSHVLQRLETAYAGLLGNPCRARSYDPVLLRRLALTDTEEARMLENRLLKKWARRRKGTKKTVPRPRTLARVSGADAPAAWGSLRRHLWPFMLVDAIDHWRQRLFDADRQLHAARQAFFASEAGTVAFVTMRRPVDAHVLSQLSVHSRPDACKIRMAPEARSIVWANAGKPYSKKMLRYVLGLLMTIALLLLWCVPVVLISTLISLRFLVTRAPGLADVVENNKFVRSLLSYTLPSLILTIFTTILPRLLWGFVLTGGDRAYAIADKNMFIRHLYFLVIYIVVIFGMSGSVWSSAYDLFTDFGDFWSRLVLVLPQMASWYVVYVMLYGAGYQVLKLLHLKSVCRFLFLQAKARTPRDYMKSISPVFIDWGTFQPYTLLFFFVGVLYAHLQPLLLPMTTLYFIVGLFVMKYMCVYAWYFRQQTAGAIWPVVFRRLALFVLLYQALTTAVFASNDNHWFVAPMVVLMLFTWYYFWVRCRYLRDLAASPPLQLMREADRRREIALAKERARQAEQQDQNQANDQGDQIDDRARISWADRQSQTAAETPPGIEEAECRQQACNYDDQALISAPRASQPVTPTRILALASRAIVHPIQALIDSVSFSLVWLQGDPAAPLWAYINDYAFPERIDPLARPAGRSAQDHTKAKSQPGSLVDIFRFAARNIPRGLRGMAGEFFMDFGIPRAHLDSSVVSYPKASSNTESAFVSLHGKHKQTRNTEEVDEKINDDDIEHESDPSSLGSGRTGELARQSSRSISGTVDMDMEFCLAPATSLPDHFVARIHDPSPQPTHTIGSGSEPRRIHRATTYVPRIDPKTGHLVAMQYQVDSTELPHGTQMNRKYTDFSQPNMSYLKGILDTTKFSYLHPGLYGHLPSLWLPVQNLRRRKELRRSARQRIRDAREALESAIEDNILGRDAVDKIHETSQAIRQKVSNNRNSRPSTPMANDDDQKVVELMPRPRLLNRNISKLDVRRKMEDMYVENKCSRLGIDPRVLRQWDPTGLHDCCGALLQVDEEAPDVYAKNAAAVDAGGSLETDEDLGSLDQFSASESDNSESESSSTGMRAIEEGNNSPEPKNTDQLAADESEVRLVVKKLFECITLLFPNLRRIHFESSPQRSSTWTSLASSLFSKLARYTLNNNNNNNNNNNGLQDLPQCTSSFVSHGRSLSSHHSPVIHCGGLAKITIGMVTWSEDGIIEIVHRSSQTLRSLSILYSRSTQAFGLVESSEGLPVVYPQLESLTFGIYISHLDIRALPVDDPFLFPGNLVNEGPLPRHVAMCTDLVINASCSGVSRIRLDLGNSLIPKEFIQQLSQAQKPHYVKSLDMGTTKLTMKQTKMLLAALPNLSSLKYSAADNLAEQATISKNIGISEITVTMDTSGQILAEKAH</sequence>
<dbReference type="Pfam" id="PF13967">
    <property type="entry name" value="RSN1_TM"/>
    <property type="match status" value="1"/>
</dbReference>
<feature type="compositionally biased region" description="Low complexity" evidence="8">
    <location>
        <begin position="819"/>
        <end position="829"/>
    </location>
</feature>
<evidence type="ECO:0000313" key="13">
    <source>
        <dbReference type="EMBL" id="KAJ1642427.1"/>
    </source>
</evidence>
<dbReference type="InterPro" id="IPR027815">
    <property type="entry name" value="CSC1/OSCA1-like_cyt"/>
</dbReference>
<keyword evidence="6 9" id="KW-0472">Membrane</keyword>
<dbReference type="PANTHER" id="PTHR13018:SF5">
    <property type="entry name" value="RE44586P"/>
    <property type="match status" value="1"/>
</dbReference>
<dbReference type="EMBL" id="JANBOH010000403">
    <property type="protein sequence ID" value="KAJ1642427.1"/>
    <property type="molecule type" value="Genomic_DNA"/>
</dbReference>
<reference evidence="13" key="1">
    <citation type="submission" date="2022-07" db="EMBL/GenBank/DDBJ databases">
        <title>Phylogenomic reconstructions and comparative analyses of Kickxellomycotina fungi.</title>
        <authorList>
            <person name="Reynolds N.K."/>
            <person name="Stajich J.E."/>
            <person name="Barry K."/>
            <person name="Grigoriev I.V."/>
            <person name="Crous P."/>
            <person name="Smith M.E."/>
        </authorList>
    </citation>
    <scope>NUCLEOTIDE SEQUENCE</scope>
    <source>
        <strain evidence="13">NBRC 105413</strain>
    </source>
</reference>
<dbReference type="InterPro" id="IPR032880">
    <property type="entry name" value="CSC1/OSCA1-like_N"/>
</dbReference>
<feature type="compositionally biased region" description="Polar residues" evidence="8">
    <location>
        <begin position="1370"/>
        <end position="1381"/>
    </location>
</feature>
<evidence type="ECO:0008006" key="15">
    <source>
        <dbReference type="Google" id="ProtNLM"/>
    </source>
</evidence>
<comment type="similarity">
    <text evidence="2">Belongs to the CSC1 (TC 1.A.17) family.</text>
</comment>
<feature type="transmembrane region" description="Helical" evidence="9">
    <location>
        <begin position="763"/>
        <end position="781"/>
    </location>
</feature>
<comment type="caution">
    <text evidence="13">The sequence shown here is derived from an EMBL/GenBank/DDBJ whole genome shotgun (WGS) entry which is preliminary data.</text>
</comment>
<evidence type="ECO:0000256" key="4">
    <source>
        <dbReference type="ARBA" id="ARBA00022692"/>
    </source>
</evidence>
<feature type="region of interest" description="Disordered" evidence="8">
    <location>
        <begin position="1345"/>
        <end position="1381"/>
    </location>
</feature>
<evidence type="ECO:0000256" key="5">
    <source>
        <dbReference type="ARBA" id="ARBA00022989"/>
    </source>
</evidence>
<dbReference type="InterPro" id="IPR045122">
    <property type="entry name" value="Csc1-like"/>
</dbReference>
<evidence type="ECO:0000256" key="9">
    <source>
        <dbReference type="SAM" id="Phobius"/>
    </source>
</evidence>
<evidence type="ECO:0000313" key="14">
    <source>
        <dbReference type="Proteomes" id="UP001145021"/>
    </source>
</evidence>
<feature type="compositionally biased region" description="Low complexity" evidence="8">
    <location>
        <begin position="1348"/>
        <end position="1361"/>
    </location>
</feature>
<feature type="transmembrane region" description="Helical" evidence="9">
    <location>
        <begin position="581"/>
        <end position="603"/>
    </location>
</feature>
<evidence type="ECO:0000259" key="12">
    <source>
        <dbReference type="Pfam" id="PF14703"/>
    </source>
</evidence>
<keyword evidence="14" id="KW-1185">Reference proteome</keyword>
<dbReference type="Proteomes" id="UP001145021">
    <property type="component" value="Unassembled WGS sequence"/>
</dbReference>
<evidence type="ECO:0000256" key="8">
    <source>
        <dbReference type="SAM" id="MobiDB-lite"/>
    </source>
</evidence>
<feature type="transmembrane region" description="Helical" evidence="9">
    <location>
        <begin position="216"/>
        <end position="235"/>
    </location>
</feature>
<keyword evidence="4 9" id="KW-0812">Transmembrane</keyword>
<feature type="region of interest" description="Disordered" evidence="8">
    <location>
        <begin position="1010"/>
        <end position="1057"/>
    </location>
</feature>
<evidence type="ECO:0000256" key="6">
    <source>
        <dbReference type="ARBA" id="ARBA00023136"/>
    </source>
</evidence>
<dbReference type="InterPro" id="IPR003864">
    <property type="entry name" value="CSC1/OSCA1-like_7TM"/>
</dbReference>
<comment type="subcellular location">
    <subcellularLocation>
        <location evidence="1">Membrane</location>
        <topology evidence="1">Multi-pass membrane protein</topology>
    </subcellularLocation>
</comment>
<evidence type="ECO:0000256" key="7">
    <source>
        <dbReference type="SAM" id="Coils"/>
    </source>
</evidence>
<keyword evidence="5 9" id="KW-1133">Transmembrane helix</keyword>
<feature type="region of interest" description="Disordered" evidence="8">
    <location>
        <begin position="811"/>
        <end position="832"/>
    </location>
</feature>
<feature type="compositionally biased region" description="Acidic residues" evidence="8">
    <location>
        <begin position="1024"/>
        <end position="1036"/>
    </location>
</feature>
<feature type="coiled-coil region" evidence="7">
    <location>
        <begin position="1185"/>
        <end position="1212"/>
    </location>
</feature>
<proteinExistence type="inferred from homology"/>
<feature type="transmembrane region" description="Helical" evidence="9">
    <location>
        <begin position="166"/>
        <end position="185"/>
    </location>
</feature>
<feature type="transmembrane region" description="Helical" evidence="9">
    <location>
        <begin position="706"/>
        <end position="725"/>
    </location>
</feature>
<dbReference type="GO" id="GO:0005227">
    <property type="term" value="F:calcium-activated cation channel activity"/>
    <property type="evidence" value="ECO:0007669"/>
    <property type="project" value="InterPro"/>
</dbReference>
<name>A0A9W7XH45_9FUNG</name>
<organism evidence="13 14">
    <name type="scientific">Coemansia asiatica</name>
    <dbReference type="NCBI Taxonomy" id="1052880"/>
    <lineage>
        <taxon>Eukaryota</taxon>
        <taxon>Fungi</taxon>
        <taxon>Fungi incertae sedis</taxon>
        <taxon>Zoopagomycota</taxon>
        <taxon>Kickxellomycotina</taxon>
        <taxon>Kickxellomycetes</taxon>
        <taxon>Kickxellales</taxon>
        <taxon>Kickxellaceae</taxon>
        <taxon>Coemansia</taxon>
    </lineage>
</organism>
<evidence type="ECO:0000256" key="1">
    <source>
        <dbReference type="ARBA" id="ARBA00004141"/>
    </source>
</evidence>
<evidence type="ECO:0000256" key="2">
    <source>
        <dbReference type="ARBA" id="ARBA00007779"/>
    </source>
</evidence>
<protein>
    <recommendedName>
        <fullName evidence="15">DUF221-domain-containing protein</fullName>
    </recommendedName>
</protein>
<dbReference type="Pfam" id="PF02714">
    <property type="entry name" value="RSN1_7TM"/>
    <property type="match status" value="1"/>
</dbReference>
<feature type="domain" description="CSC1/OSCA1-like 7TM region" evidence="10">
    <location>
        <begin position="487"/>
        <end position="756"/>
    </location>
</feature>
<dbReference type="PANTHER" id="PTHR13018">
    <property type="entry name" value="PROBABLE MEMBRANE PROTEIN DUF221-RELATED"/>
    <property type="match status" value="1"/>
</dbReference>
<feature type="domain" description="CSC1/OSCA1-like N-terminal transmembrane" evidence="11">
    <location>
        <begin position="88"/>
        <end position="235"/>
    </location>
</feature>
<feature type="transmembrane region" description="Helical" evidence="9">
    <location>
        <begin position="673"/>
        <end position="694"/>
    </location>
</feature>
<keyword evidence="7" id="KW-0175">Coiled coil</keyword>
<feature type="transmembrane region" description="Helical" evidence="9">
    <location>
        <begin position="87"/>
        <end position="110"/>
    </location>
</feature>
<feature type="transmembrane region" description="Helical" evidence="9">
    <location>
        <begin position="486"/>
        <end position="516"/>
    </location>
</feature>